<keyword evidence="3" id="KW-1185">Reference proteome</keyword>
<proteinExistence type="predicted"/>
<evidence type="ECO:0000313" key="2">
    <source>
        <dbReference type="EMBL" id="GIY04481.1"/>
    </source>
</evidence>
<name>A0AAV4Q8T1_CAEEX</name>
<dbReference type="AlphaFoldDB" id="A0AAV4Q8T1"/>
<evidence type="ECO:0000313" key="3">
    <source>
        <dbReference type="Proteomes" id="UP001054945"/>
    </source>
</evidence>
<sequence length="74" mass="8228">MGATVNLKNSRLKPPVNQKARVVLTTFPSGHGVLDSDSIHSLPLRSAQCRDGRTRNSRRRWTAAHPLDGSRLRI</sequence>
<reference evidence="2 3" key="1">
    <citation type="submission" date="2021-06" db="EMBL/GenBank/DDBJ databases">
        <title>Caerostris extrusa draft genome.</title>
        <authorList>
            <person name="Kono N."/>
            <person name="Arakawa K."/>
        </authorList>
    </citation>
    <scope>NUCLEOTIDE SEQUENCE [LARGE SCALE GENOMIC DNA]</scope>
</reference>
<gene>
    <name evidence="2" type="ORF">CEXT_435781</name>
</gene>
<dbReference type="Proteomes" id="UP001054945">
    <property type="component" value="Unassembled WGS sequence"/>
</dbReference>
<dbReference type="EMBL" id="BPLR01005710">
    <property type="protein sequence ID" value="GIY04481.1"/>
    <property type="molecule type" value="Genomic_DNA"/>
</dbReference>
<accession>A0AAV4Q8T1</accession>
<comment type="caution">
    <text evidence="2">The sequence shown here is derived from an EMBL/GenBank/DDBJ whole genome shotgun (WGS) entry which is preliminary data.</text>
</comment>
<feature type="region of interest" description="Disordered" evidence="1">
    <location>
        <begin position="48"/>
        <end position="74"/>
    </location>
</feature>
<organism evidence="2 3">
    <name type="scientific">Caerostris extrusa</name>
    <name type="common">Bark spider</name>
    <name type="synonym">Caerostris bankana</name>
    <dbReference type="NCBI Taxonomy" id="172846"/>
    <lineage>
        <taxon>Eukaryota</taxon>
        <taxon>Metazoa</taxon>
        <taxon>Ecdysozoa</taxon>
        <taxon>Arthropoda</taxon>
        <taxon>Chelicerata</taxon>
        <taxon>Arachnida</taxon>
        <taxon>Araneae</taxon>
        <taxon>Araneomorphae</taxon>
        <taxon>Entelegynae</taxon>
        <taxon>Araneoidea</taxon>
        <taxon>Araneidae</taxon>
        <taxon>Caerostris</taxon>
    </lineage>
</organism>
<protein>
    <submittedName>
        <fullName evidence="2">Uncharacterized protein</fullName>
    </submittedName>
</protein>
<evidence type="ECO:0000256" key="1">
    <source>
        <dbReference type="SAM" id="MobiDB-lite"/>
    </source>
</evidence>